<protein>
    <recommendedName>
        <fullName evidence="2">Thioredoxin-like fold domain-containing protein</fullName>
    </recommendedName>
</protein>
<dbReference type="AlphaFoldDB" id="A0A976FLI8"/>
<dbReference type="RefSeq" id="XP_067818278.1">
    <property type="nucleotide sequence ID" value="XM_067958595.1"/>
</dbReference>
<dbReference type="Pfam" id="PF13462">
    <property type="entry name" value="Thioredoxin_4"/>
    <property type="match status" value="1"/>
</dbReference>
<dbReference type="OrthoDB" id="37297at2759"/>
<dbReference type="InterPro" id="IPR012336">
    <property type="entry name" value="Thioredoxin-like_fold"/>
</dbReference>
<keyword evidence="1" id="KW-0732">Signal</keyword>
<dbReference type="KEGG" id="blac:94344266"/>
<feature type="domain" description="Thioredoxin-like fold" evidence="2">
    <location>
        <begin position="38"/>
        <end position="214"/>
    </location>
</feature>
<evidence type="ECO:0000256" key="1">
    <source>
        <dbReference type="SAM" id="SignalP"/>
    </source>
</evidence>
<evidence type="ECO:0000259" key="2">
    <source>
        <dbReference type="Pfam" id="PF13462"/>
    </source>
</evidence>
<feature type="chain" id="PRO_5037286523" description="Thioredoxin-like fold domain-containing protein" evidence="1">
    <location>
        <begin position="24"/>
        <end position="302"/>
    </location>
</feature>
<sequence>MMTSALAWQILPLMMGLYAKVSAQRVPRRLPGFTLGKGSADAGVQLESFVDLLCPDSKSAYPGLKKIVEHYEADEFRVRFVLFPLPYHQHAYTTAEAAFAITTSLGDKTFTTWLETIYANQAIFWNKATKDLSSAQVTRKLKKVAQITFPSLTEKQWDEGMTGYGGTDVDNQARESWKYSCSRGISGTPMYMLNGVPFEAGANWTVEQWFEVIDPLVKANNVAIKVKSDLQEWKNVHLSGTPRGLPDRDVTHLLLAGEWATSSSVCKNNIGREKACEFAPGRVMCCHINEACILRDGCVMLE</sequence>
<keyword evidence="4" id="KW-1185">Reference proteome</keyword>
<dbReference type="Gene3D" id="3.40.30.10">
    <property type="entry name" value="Glutaredoxin"/>
    <property type="match status" value="1"/>
</dbReference>
<dbReference type="EMBL" id="SHOA02000016">
    <property type="protein sequence ID" value="TDH68779.1"/>
    <property type="molecule type" value="Genomic_DNA"/>
</dbReference>
<evidence type="ECO:0000313" key="3">
    <source>
        <dbReference type="EMBL" id="TDH68779.1"/>
    </source>
</evidence>
<name>A0A976FLI8_BRELC</name>
<dbReference type="PANTHER" id="PTHR33875:SF2">
    <property type="entry name" value="ACR183CP"/>
    <property type="match status" value="1"/>
</dbReference>
<organism evidence="3 4">
    <name type="scientific">Bremia lactucae</name>
    <name type="common">Lettuce downy mildew</name>
    <dbReference type="NCBI Taxonomy" id="4779"/>
    <lineage>
        <taxon>Eukaryota</taxon>
        <taxon>Sar</taxon>
        <taxon>Stramenopiles</taxon>
        <taxon>Oomycota</taxon>
        <taxon>Peronosporomycetes</taxon>
        <taxon>Peronosporales</taxon>
        <taxon>Peronosporaceae</taxon>
        <taxon>Bremia</taxon>
    </lineage>
</organism>
<proteinExistence type="predicted"/>
<accession>A0A976FLI8</accession>
<feature type="signal peptide" evidence="1">
    <location>
        <begin position="1"/>
        <end position="23"/>
    </location>
</feature>
<gene>
    <name evidence="3" type="ORF">CCR75_000488</name>
</gene>
<evidence type="ECO:0000313" key="4">
    <source>
        <dbReference type="Proteomes" id="UP000294530"/>
    </source>
</evidence>
<reference evidence="3 4" key="1">
    <citation type="journal article" date="2021" name="Genome Biol.">
        <title>AFLAP: assembly-free linkage analysis pipeline using k-mers from genome sequencing data.</title>
        <authorList>
            <person name="Fletcher K."/>
            <person name="Zhang L."/>
            <person name="Gil J."/>
            <person name="Han R."/>
            <person name="Cavanaugh K."/>
            <person name="Michelmore R."/>
        </authorList>
    </citation>
    <scope>NUCLEOTIDE SEQUENCE [LARGE SCALE GENOMIC DNA]</scope>
    <source>
        <strain evidence="3 4">SF5</strain>
    </source>
</reference>
<dbReference type="InterPro" id="IPR036249">
    <property type="entry name" value="Thioredoxin-like_sf"/>
</dbReference>
<dbReference type="Proteomes" id="UP000294530">
    <property type="component" value="Unassembled WGS sequence"/>
</dbReference>
<dbReference type="SUPFAM" id="SSF52833">
    <property type="entry name" value="Thioredoxin-like"/>
    <property type="match status" value="1"/>
</dbReference>
<dbReference type="PANTHER" id="PTHR33875">
    <property type="entry name" value="OS09G0542200 PROTEIN"/>
    <property type="match status" value="1"/>
</dbReference>
<dbReference type="GeneID" id="94344266"/>
<comment type="caution">
    <text evidence="3">The sequence shown here is derived from an EMBL/GenBank/DDBJ whole genome shotgun (WGS) entry which is preliminary data.</text>
</comment>